<comment type="caution">
    <text evidence="1">The sequence shown here is derived from an EMBL/GenBank/DDBJ whole genome shotgun (WGS) entry which is preliminary data.</text>
</comment>
<gene>
    <name evidence="1" type="ORF">NM208_g13383</name>
</gene>
<accession>A0ACC1RKS0</accession>
<sequence length="272" mass="29209">MAYFVAPPPLVTVAVVALLGIRFGLARSSDKSGKPGNMLANKWLQMGKALADNTGVHFDAAPEGSRSLCPGDVGVVSHLLDVAESDTRNNHDPIYRRISKIQDRASCFGEISRHSRGTKGEEKTDGYPLLQGHVQAVDQGDREDDNYGVADNVEDRLGYGKVDDTGGSACFLRMAGPGQQYREDEGVDDETDGGSVEAETESDVGDEAVVKHQNCQLGEFLAAINVLDHLAANGFPQEPRYNLPSITPMKKAKDPAQANKMRAIAVVNNTAN</sequence>
<reference evidence="1" key="1">
    <citation type="submission" date="2022-08" db="EMBL/GenBank/DDBJ databases">
        <title>Genome Sequence of Fusarium decemcellulare.</title>
        <authorList>
            <person name="Buettner E."/>
        </authorList>
    </citation>
    <scope>NUCLEOTIDE SEQUENCE</scope>
    <source>
        <strain evidence="1">Babe19</strain>
    </source>
</reference>
<protein>
    <submittedName>
        <fullName evidence="1">Uncharacterized protein</fullName>
    </submittedName>
</protein>
<evidence type="ECO:0000313" key="2">
    <source>
        <dbReference type="Proteomes" id="UP001148629"/>
    </source>
</evidence>
<keyword evidence="2" id="KW-1185">Reference proteome</keyword>
<name>A0ACC1RKS0_9HYPO</name>
<dbReference type="EMBL" id="JANRMS010002716">
    <property type="protein sequence ID" value="KAJ3521249.1"/>
    <property type="molecule type" value="Genomic_DNA"/>
</dbReference>
<organism evidence="1 2">
    <name type="scientific">Fusarium decemcellulare</name>
    <dbReference type="NCBI Taxonomy" id="57161"/>
    <lineage>
        <taxon>Eukaryota</taxon>
        <taxon>Fungi</taxon>
        <taxon>Dikarya</taxon>
        <taxon>Ascomycota</taxon>
        <taxon>Pezizomycotina</taxon>
        <taxon>Sordariomycetes</taxon>
        <taxon>Hypocreomycetidae</taxon>
        <taxon>Hypocreales</taxon>
        <taxon>Nectriaceae</taxon>
        <taxon>Fusarium</taxon>
        <taxon>Fusarium decemcellulare species complex</taxon>
    </lineage>
</organism>
<evidence type="ECO:0000313" key="1">
    <source>
        <dbReference type="EMBL" id="KAJ3521249.1"/>
    </source>
</evidence>
<proteinExistence type="predicted"/>
<dbReference type="Proteomes" id="UP001148629">
    <property type="component" value="Unassembled WGS sequence"/>
</dbReference>